<name>A0A0F9SSR3_9ZZZZ</name>
<evidence type="ECO:0000313" key="2">
    <source>
        <dbReference type="EMBL" id="KKN32248.1"/>
    </source>
</evidence>
<reference evidence="2" key="1">
    <citation type="journal article" date="2015" name="Nature">
        <title>Complex archaea that bridge the gap between prokaryotes and eukaryotes.</title>
        <authorList>
            <person name="Spang A."/>
            <person name="Saw J.H."/>
            <person name="Jorgensen S.L."/>
            <person name="Zaremba-Niedzwiedzka K."/>
            <person name="Martijn J."/>
            <person name="Lind A.E."/>
            <person name="van Eijk R."/>
            <person name="Schleper C."/>
            <person name="Guy L."/>
            <person name="Ettema T.J."/>
        </authorList>
    </citation>
    <scope>NUCLEOTIDE SEQUENCE</scope>
</reference>
<gene>
    <name evidence="2" type="ORF">LCGC14_0815680</name>
</gene>
<comment type="caution">
    <text evidence="2">The sequence shown here is derived from an EMBL/GenBank/DDBJ whole genome shotgun (WGS) entry which is preliminary data.</text>
</comment>
<sequence>MFIIMIIFNLILEGLLLFVQVFYFAYPLLLVIMSFFINIYLGVFFFELVYKQKKLESIVIIIIIVIIEMILESIILYSILIPETLISNFGL</sequence>
<evidence type="ECO:0000256" key="1">
    <source>
        <dbReference type="SAM" id="Phobius"/>
    </source>
</evidence>
<dbReference type="EMBL" id="LAZR01002264">
    <property type="protein sequence ID" value="KKN32248.1"/>
    <property type="molecule type" value="Genomic_DNA"/>
</dbReference>
<dbReference type="AlphaFoldDB" id="A0A0F9SSR3"/>
<accession>A0A0F9SSR3</accession>
<keyword evidence="1" id="KW-1133">Transmembrane helix</keyword>
<feature type="transmembrane region" description="Helical" evidence="1">
    <location>
        <begin position="57"/>
        <end position="81"/>
    </location>
</feature>
<keyword evidence="1" id="KW-0812">Transmembrane</keyword>
<feature type="transmembrane region" description="Helical" evidence="1">
    <location>
        <begin position="7"/>
        <end position="26"/>
    </location>
</feature>
<proteinExistence type="predicted"/>
<organism evidence="2">
    <name type="scientific">marine sediment metagenome</name>
    <dbReference type="NCBI Taxonomy" id="412755"/>
    <lineage>
        <taxon>unclassified sequences</taxon>
        <taxon>metagenomes</taxon>
        <taxon>ecological metagenomes</taxon>
    </lineage>
</organism>
<protein>
    <submittedName>
        <fullName evidence="2">Uncharacterized protein</fullName>
    </submittedName>
</protein>
<keyword evidence="1" id="KW-0472">Membrane</keyword>
<feature type="transmembrane region" description="Helical" evidence="1">
    <location>
        <begin position="32"/>
        <end position="50"/>
    </location>
</feature>